<dbReference type="AlphaFoldDB" id="K5W238"/>
<dbReference type="RefSeq" id="XP_007397881.1">
    <property type="nucleotide sequence ID" value="XM_007397819.1"/>
</dbReference>
<feature type="region of interest" description="Disordered" evidence="1">
    <location>
        <begin position="114"/>
        <end position="162"/>
    </location>
</feature>
<proteinExistence type="predicted"/>
<feature type="compositionally biased region" description="Low complexity" evidence="1">
    <location>
        <begin position="9"/>
        <end position="35"/>
    </location>
</feature>
<accession>K5W238</accession>
<sequence length="222" mass="24064">MLPYRKRSSVWSVGSTGSSSSISTSTVASSPITTPGLLPITCSDVPEDADGEDEQPPMISISDEQVEEHPFDPSIPDEMYCRMMLRAASSEQSPPVSSTSGGFHERVSRLFAAHIPRRAVSPPNATAGSPSESSRPSGSWLSRLRPRRESHDSEEAVPVSAQASAECRARAQELATVISCTKRPSGSLCLVSLDQAQRREDIVHRPEGFELAERKDSLVSQW</sequence>
<organism evidence="2 3">
    <name type="scientific">Phanerochaete carnosa (strain HHB-10118-sp)</name>
    <name type="common">White-rot fungus</name>
    <name type="synonym">Peniophora carnosa</name>
    <dbReference type="NCBI Taxonomy" id="650164"/>
    <lineage>
        <taxon>Eukaryota</taxon>
        <taxon>Fungi</taxon>
        <taxon>Dikarya</taxon>
        <taxon>Basidiomycota</taxon>
        <taxon>Agaricomycotina</taxon>
        <taxon>Agaricomycetes</taxon>
        <taxon>Polyporales</taxon>
        <taxon>Phanerochaetaceae</taxon>
        <taxon>Phanerochaete</taxon>
    </lineage>
</organism>
<reference evidence="2 3" key="1">
    <citation type="journal article" date="2012" name="BMC Genomics">
        <title>Comparative genomics of the white-rot fungi, Phanerochaete carnosa and P. chrysosporium, to elucidate the genetic basis of the distinct wood types they colonize.</title>
        <authorList>
            <person name="Suzuki H."/>
            <person name="MacDonald J."/>
            <person name="Syed K."/>
            <person name="Salamov A."/>
            <person name="Hori C."/>
            <person name="Aerts A."/>
            <person name="Henrissat B."/>
            <person name="Wiebenga A."/>
            <person name="vanKuyk P.A."/>
            <person name="Barry K."/>
            <person name="Lindquist E."/>
            <person name="LaButti K."/>
            <person name="Lapidus A."/>
            <person name="Lucas S."/>
            <person name="Coutinho P."/>
            <person name="Gong Y."/>
            <person name="Samejima M."/>
            <person name="Mahadevan R."/>
            <person name="Abou-Zaid M."/>
            <person name="de Vries R.P."/>
            <person name="Igarashi K."/>
            <person name="Yadav J.S."/>
            <person name="Grigoriev I.V."/>
            <person name="Master E.R."/>
        </authorList>
    </citation>
    <scope>NUCLEOTIDE SEQUENCE [LARGE SCALE GENOMIC DNA]</scope>
    <source>
        <strain evidence="2 3">HHB-10118-sp</strain>
    </source>
</reference>
<evidence type="ECO:0000313" key="2">
    <source>
        <dbReference type="EMBL" id="EKM53185.1"/>
    </source>
</evidence>
<protein>
    <submittedName>
        <fullName evidence="2">Uncharacterized protein</fullName>
    </submittedName>
</protein>
<dbReference type="GeneID" id="18917397"/>
<evidence type="ECO:0000256" key="1">
    <source>
        <dbReference type="SAM" id="MobiDB-lite"/>
    </source>
</evidence>
<feature type="compositionally biased region" description="Acidic residues" evidence="1">
    <location>
        <begin position="45"/>
        <end position="55"/>
    </location>
</feature>
<dbReference type="Proteomes" id="UP000008370">
    <property type="component" value="Unassembled WGS sequence"/>
</dbReference>
<keyword evidence="3" id="KW-1185">Reference proteome</keyword>
<evidence type="ECO:0000313" key="3">
    <source>
        <dbReference type="Proteomes" id="UP000008370"/>
    </source>
</evidence>
<feature type="region of interest" description="Disordered" evidence="1">
    <location>
        <begin position="1"/>
        <end position="69"/>
    </location>
</feature>
<dbReference type="KEGG" id="pco:PHACADRAFT_259361"/>
<feature type="compositionally biased region" description="Low complexity" evidence="1">
    <location>
        <begin position="128"/>
        <end position="143"/>
    </location>
</feature>
<dbReference type="InParanoid" id="K5W238"/>
<gene>
    <name evidence="2" type="ORF">PHACADRAFT_259361</name>
</gene>
<dbReference type="OrthoDB" id="2802866at2759"/>
<name>K5W238_PHACS</name>
<dbReference type="EMBL" id="JH930474">
    <property type="protein sequence ID" value="EKM53185.1"/>
    <property type="molecule type" value="Genomic_DNA"/>
</dbReference>
<dbReference type="HOGENOM" id="CLU_1245770_0_0_1"/>